<evidence type="ECO:0000256" key="2">
    <source>
        <dbReference type="SAM" id="Phobius"/>
    </source>
</evidence>
<accession>A0ABV9R513</accession>
<organism evidence="3 4">
    <name type="scientific">Agromyces aurantiacus</name>
    <dbReference type="NCBI Taxonomy" id="165814"/>
    <lineage>
        <taxon>Bacteria</taxon>
        <taxon>Bacillati</taxon>
        <taxon>Actinomycetota</taxon>
        <taxon>Actinomycetes</taxon>
        <taxon>Micrococcales</taxon>
        <taxon>Microbacteriaceae</taxon>
        <taxon>Agromyces</taxon>
    </lineage>
</organism>
<comment type="caution">
    <text evidence="3">The sequence shown here is derived from an EMBL/GenBank/DDBJ whole genome shotgun (WGS) entry which is preliminary data.</text>
</comment>
<reference evidence="4" key="1">
    <citation type="journal article" date="2019" name="Int. J. Syst. Evol. Microbiol.">
        <title>The Global Catalogue of Microorganisms (GCM) 10K type strain sequencing project: providing services to taxonomists for standard genome sequencing and annotation.</title>
        <authorList>
            <consortium name="The Broad Institute Genomics Platform"/>
            <consortium name="The Broad Institute Genome Sequencing Center for Infectious Disease"/>
            <person name="Wu L."/>
            <person name="Ma J."/>
        </authorList>
    </citation>
    <scope>NUCLEOTIDE SEQUENCE [LARGE SCALE GENOMIC DNA]</scope>
    <source>
        <strain evidence="4">CGMCC 1.12192</strain>
    </source>
</reference>
<keyword evidence="2" id="KW-1133">Transmembrane helix</keyword>
<evidence type="ECO:0000313" key="4">
    <source>
        <dbReference type="Proteomes" id="UP001595960"/>
    </source>
</evidence>
<keyword evidence="4" id="KW-1185">Reference proteome</keyword>
<dbReference type="RefSeq" id="WP_204395472.1">
    <property type="nucleotide sequence ID" value="NZ_JAFBBW010000001.1"/>
</dbReference>
<evidence type="ECO:0000313" key="3">
    <source>
        <dbReference type="EMBL" id="MFC4827405.1"/>
    </source>
</evidence>
<gene>
    <name evidence="3" type="ORF">ACFPER_01285</name>
</gene>
<dbReference type="Proteomes" id="UP001595960">
    <property type="component" value="Unassembled WGS sequence"/>
</dbReference>
<feature type="transmembrane region" description="Helical" evidence="2">
    <location>
        <begin position="73"/>
        <end position="97"/>
    </location>
</feature>
<feature type="transmembrane region" description="Helical" evidence="2">
    <location>
        <begin position="103"/>
        <end position="120"/>
    </location>
</feature>
<evidence type="ECO:0000256" key="1">
    <source>
        <dbReference type="SAM" id="MobiDB-lite"/>
    </source>
</evidence>
<proteinExistence type="predicted"/>
<keyword evidence="2" id="KW-0812">Transmembrane</keyword>
<dbReference type="EMBL" id="JBHSJC010000001">
    <property type="protein sequence ID" value="MFC4827405.1"/>
    <property type="molecule type" value="Genomic_DNA"/>
</dbReference>
<feature type="transmembrane region" description="Helical" evidence="2">
    <location>
        <begin position="168"/>
        <end position="189"/>
    </location>
</feature>
<sequence>MNDADRPAATHGAAPRPVPSSAVGHAEAVAAGQDALDWRRLERAQLAAAPELIEAWEAVNAELDAPPPGRRSAWVGAGAFALALVPFVVPGMLIAAIRLDQSLTGPLAATIALSLAQVAGRLVQLRRARRGAPVESATGLLLGAVAVPFSALGATFAALIALQRPEPLAWPAAFSAAAMTVVLVAWLVLERRRARTAAPHGGSEGAADRLRRLVEALPPELRSRLDRDREDALDRLVASGAIDEDTRRDAAAVPPGGLGRWAWAHERSRARRGPA</sequence>
<keyword evidence="2" id="KW-0472">Membrane</keyword>
<name>A0ABV9R513_9MICO</name>
<feature type="transmembrane region" description="Helical" evidence="2">
    <location>
        <begin position="140"/>
        <end position="162"/>
    </location>
</feature>
<feature type="region of interest" description="Disordered" evidence="1">
    <location>
        <begin position="1"/>
        <end position="22"/>
    </location>
</feature>
<protein>
    <submittedName>
        <fullName evidence="3">Uncharacterized protein</fullName>
    </submittedName>
</protein>